<dbReference type="PANTHER" id="PTHR30621">
    <property type="entry name" value="GLUTAMINE SYNTHETASE ADENYLYLTRANSFERASE"/>
    <property type="match status" value="1"/>
</dbReference>
<organism evidence="9 10">
    <name type="scientific">Parvularcula bermudensis (strain ATCC BAA-594 / HTCC2503 / KCTC 12087)</name>
    <dbReference type="NCBI Taxonomy" id="314260"/>
    <lineage>
        <taxon>Bacteria</taxon>
        <taxon>Pseudomonadati</taxon>
        <taxon>Pseudomonadota</taxon>
        <taxon>Alphaproteobacteria</taxon>
        <taxon>Parvularculales</taxon>
        <taxon>Parvularculaceae</taxon>
        <taxon>Parvularcula</taxon>
    </lineage>
</organism>
<dbReference type="GO" id="GO:0005524">
    <property type="term" value="F:ATP binding"/>
    <property type="evidence" value="ECO:0007669"/>
    <property type="project" value="UniProtKB-KW"/>
</dbReference>
<dbReference type="GO" id="GO:0000820">
    <property type="term" value="P:regulation of glutamine family amino acid metabolic process"/>
    <property type="evidence" value="ECO:0007669"/>
    <property type="project" value="TreeGrafter"/>
</dbReference>
<dbReference type="GO" id="GO:0005829">
    <property type="term" value="C:cytosol"/>
    <property type="evidence" value="ECO:0007669"/>
    <property type="project" value="TreeGrafter"/>
</dbReference>
<dbReference type="SUPFAM" id="SSF81593">
    <property type="entry name" value="Nucleotidyltransferase substrate binding subunit/domain"/>
    <property type="match status" value="2"/>
</dbReference>
<evidence type="ECO:0000256" key="3">
    <source>
        <dbReference type="ARBA" id="ARBA00022741"/>
    </source>
</evidence>
<dbReference type="CDD" id="cd05401">
    <property type="entry name" value="NT_GlnE_GlnD_like"/>
    <property type="match status" value="2"/>
</dbReference>
<dbReference type="NCBIfam" id="NF008292">
    <property type="entry name" value="PRK11072.1"/>
    <property type="match status" value="1"/>
</dbReference>
<evidence type="ECO:0000256" key="2">
    <source>
        <dbReference type="ARBA" id="ARBA00022695"/>
    </source>
</evidence>
<dbReference type="AlphaFoldDB" id="E0TIA3"/>
<proteinExistence type="predicted"/>
<feature type="domain" description="Glutamate-ammonia ligase adenylyltransferase repeated" evidence="7">
    <location>
        <begin position="548"/>
        <end position="769"/>
    </location>
</feature>
<keyword evidence="5" id="KW-0460">Magnesium</keyword>
<evidence type="ECO:0000259" key="8">
    <source>
        <dbReference type="Pfam" id="PF08335"/>
    </source>
</evidence>
<dbReference type="HOGENOM" id="CLU_006233_0_0_5"/>
<dbReference type="InterPro" id="IPR043519">
    <property type="entry name" value="NT_sf"/>
</dbReference>
<dbReference type="RefSeq" id="WP_013300661.1">
    <property type="nucleotide sequence ID" value="NC_014414.1"/>
</dbReference>
<protein>
    <submittedName>
        <fullName evidence="9">Glutamate-ammonia-ligase adenylyltransferase, putative</fullName>
    </submittedName>
</protein>
<sequence>MTGVFGKAFAEALAASGGGAIAAFGQGDDTRARFLSGLGHLSPFLGRALTRDKERLDRILRADHGDGFAALYAEDPGTEKETAKACLRRQRTDVIVAIALADLAGIFSLNDVTGALSRFADWVVSCALATAWEVVNTLRGVGLDPSRPRAGLTFLAMGKHGAGELNYSSDIDLVAIYDPDLIPVAEGSRFDAKGVAMRVVQQVVDILEDQTSDGFVFRTDLRLRPNPSATPIAVSLSAAAQYYEIYGQNWERAAFIKARPCAGDREVAAEFMEMIGAFVWRRTLDFGAVADIYAVKAQIHAERGRPDLEAAGANVKLGPGGIREIEFFVQTQQLLLGGRDPTLRSLRTIDGLRQLTAAGYVDDETCAGMTAAYDFLRRVEHCLQLREDQQTQDLPTEPAELDVIAALSGFAGRDDFLSTLTTHLVFVHDTYADLFHVPNDDGKVDGNLVFTGVDDDPRTLTTLRSMGFASPEFVTERIRRWHRGEIRAARSVRARELLTALVPRILLRLGAGEEPDIAFAALDDFLTALPEGVQTLALFTTYPQVLDELILLCYSAPALSKKLASRPALVEGLLEGVDVSPPDFPEATEWSFEEKLDETRRIVGEHRVRAAAGLILGQMGAETIGGALSATADRAIDYCVDAVTKMAAEEGKLPDGQLAVLGFGRLGLERLTLGSDLDLVFVYRLTEQKAEDEVLFTRLVRRIVTALSVPTAQGDLYKIDMQLRPSGGAGPAAVSINAFRTYYDKTAWVWEEMALTKARIVAGDPSLAEDVTSVIDQHLVKKRDRATVCEAVREMRVRLYNEKAPRTAYDVKRLAGGLTDVEFLAQGISLIHGSALGRLPRRADEIFREVKQAGHLEAETADALASAYLAYDSFVQYARATLGSEPPARIPDGFLQRLSRIEPLWLAGSVDDQLAVHRRAVYSAFSQLIGPYDATLD</sequence>
<dbReference type="Gene3D" id="1.20.120.1510">
    <property type="match status" value="1"/>
</dbReference>
<gene>
    <name evidence="9" type="ordered locus">PB2503_08159</name>
</gene>
<keyword evidence="10" id="KW-1185">Reference proteome</keyword>
<feature type="domain" description="PII-uridylyltransferase/Glutamine-synthetase adenylyltransferase" evidence="8">
    <location>
        <begin position="295"/>
        <end position="435"/>
    </location>
</feature>
<dbReference type="OrthoDB" id="9759366at2"/>
<dbReference type="EMBL" id="CP002156">
    <property type="protein sequence ID" value="ADM09687.1"/>
    <property type="molecule type" value="Genomic_DNA"/>
</dbReference>
<dbReference type="eggNOG" id="COG1391">
    <property type="taxonomic scope" value="Bacteria"/>
</dbReference>
<dbReference type="GO" id="GO:0016874">
    <property type="term" value="F:ligase activity"/>
    <property type="evidence" value="ECO:0007669"/>
    <property type="project" value="UniProtKB-KW"/>
</dbReference>
<dbReference type="InterPro" id="IPR023057">
    <property type="entry name" value="GlnE"/>
</dbReference>
<keyword evidence="3" id="KW-0547">Nucleotide-binding</keyword>
<reference evidence="9 10" key="2">
    <citation type="journal article" date="2011" name="J. Bacteriol.">
        <title>Complete genome sequence of strain HTCC2503T of Parvularcula bermudensis, the type species of the order "Parvularculales" in the class Alphaproteobacteria.</title>
        <authorList>
            <person name="Oh H.M."/>
            <person name="Kang I."/>
            <person name="Vergin K.L."/>
            <person name="Kang D."/>
            <person name="Rhee K.H."/>
            <person name="Giovannoni S.J."/>
            <person name="Cho J.C."/>
        </authorList>
    </citation>
    <scope>NUCLEOTIDE SEQUENCE [LARGE SCALE GENOMIC DNA]</scope>
    <source>
        <strain evidence="10">ATCC BAA-594 / HTCC2503 / KCTC 12087</strain>
    </source>
</reference>
<evidence type="ECO:0000256" key="1">
    <source>
        <dbReference type="ARBA" id="ARBA00022679"/>
    </source>
</evidence>
<feature type="domain" description="Glutamate-ammonia ligase adenylyltransferase repeated" evidence="7">
    <location>
        <begin position="79"/>
        <end position="273"/>
    </location>
</feature>
<dbReference type="GO" id="GO:0008882">
    <property type="term" value="F:[glutamate-ammonia-ligase] adenylyltransferase activity"/>
    <property type="evidence" value="ECO:0007669"/>
    <property type="project" value="InterPro"/>
</dbReference>
<dbReference type="Proteomes" id="UP000001302">
    <property type="component" value="Chromosome"/>
</dbReference>
<dbReference type="SUPFAM" id="SSF81301">
    <property type="entry name" value="Nucleotidyltransferase"/>
    <property type="match status" value="2"/>
</dbReference>
<reference evidence="10" key="1">
    <citation type="submission" date="2010-08" db="EMBL/GenBank/DDBJ databases">
        <title>Genome sequence of Parvularcula bermudensis HTCC2503.</title>
        <authorList>
            <person name="Kang D.-M."/>
            <person name="Oh H.-M."/>
            <person name="Cho J.-C."/>
        </authorList>
    </citation>
    <scope>NUCLEOTIDE SEQUENCE [LARGE SCALE GENOMIC DNA]</scope>
    <source>
        <strain evidence="10">ATCC BAA-594 / HTCC2503 / KCTC 12087</strain>
    </source>
</reference>
<accession>E0TIA3</accession>
<dbReference type="Pfam" id="PF08335">
    <property type="entry name" value="GlnD_UR_UTase"/>
    <property type="match status" value="1"/>
</dbReference>
<evidence type="ECO:0000256" key="4">
    <source>
        <dbReference type="ARBA" id="ARBA00022840"/>
    </source>
</evidence>
<evidence type="ECO:0000256" key="5">
    <source>
        <dbReference type="ARBA" id="ARBA00022842"/>
    </source>
</evidence>
<dbReference type="PANTHER" id="PTHR30621:SF0">
    <property type="entry name" value="BIFUNCTIONAL GLUTAMINE SYNTHETASE ADENYLYLTRANSFERASE_ADENYLYL-REMOVING ENZYME"/>
    <property type="match status" value="1"/>
</dbReference>
<dbReference type="Pfam" id="PF03710">
    <property type="entry name" value="GlnE"/>
    <property type="match status" value="2"/>
</dbReference>
<evidence type="ECO:0000313" key="10">
    <source>
        <dbReference type="Proteomes" id="UP000001302"/>
    </source>
</evidence>
<keyword evidence="2 9" id="KW-0548">Nucleotidyltransferase</keyword>
<keyword evidence="6" id="KW-0511">Multifunctional enzyme</keyword>
<name>E0TIA3_PARBH</name>
<dbReference type="NCBIfam" id="NF010706">
    <property type="entry name" value="PRK14108.1"/>
    <property type="match status" value="1"/>
</dbReference>
<evidence type="ECO:0000313" key="9">
    <source>
        <dbReference type="EMBL" id="ADM09687.1"/>
    </source>
</evidence>
<dbReference type="InterPro" id="IPR013546">
    <property type="entry name" value="PII_UdlTrfase/GS_AdlTrfase"/>
</dbReference>
<dbReference type="InterPro" id="IPR005190">
    <property type="entry name" value="GlnE_rpt_dom"/>
</dbReference>
<dbReference type="Gene3D" id="1.20.120.330">
    <property type="entry name" value="Nucleotidyltransferases domain 2"/>
    <property type="match status" value="2"/>
</dbReference>
<dbReference type="Gene3D" id="3.30.460.10">
    <property type="entry name" value="Beta Polymerase, domain 2"/>
    <property type="match status" value="2"/>
</dbReference>
<dbReference type="STRING" id="314260.PB2503_08159"/>
<evidence type="ECO:0000256" key="6">
    <source>
        <dbReference type="ARBA" id="ARBA00023268"/>
    </source>
</evidence>
<keyword evidence="9" id="KW-0436">Ligase</keyword>
<evidence type="ECO:0000259" key="7">
    <source>
        <dbReference type="Pfam" id="PF03710"/>
    </source>
</evidence>
<keyword evidence="4" id="KW-0067">ATP-binding</keyword>
<keyword evidence="1 9" id="KW-0808">Transferase</keyword>
<dbReference type="KEGG" id="pbr:PB2503_08159"/>